<dbReference type="AlphaFoldDB" id="Q7Z4C3"/>
<evidence type="ECO:0000313" key="1">
    <source>
        <dbReference type="EMBL" id="AAQ13697.1"/>
    </source>
</evidence>
<dbReference type="EMBL" id="AF190153">
    <property type="protein sequence ID" value="AAQ13697.1"/>
    <property type="molecule type" value="mRNA"/>
</dbReference>
<reference evidence="1" key="1">
    <citation type="submission" date="1999-09" db="EMBL/GenBank/DDBJ databases">
        <title>Homo sapiens normal aorta mRNA MST150, complete cds.</title>
        <authorList>
            <person name="Liu B."/>
            <person name="Qin B.M."/>
            <person name="Sheng H."/>
            <person name="Zhao B."/>
            <person name="Liu Y.Q."/>
            <person name="Wang X.Y."/>
            <person name="Zhang Q."/>
            <person name="Song L."/>
            <person name="Liu B.H."/>
            <person name="Lu H."/>
            <person name="Hui R.T."/>
        </authorList>
    </citation>
    <scope>NUCLEOTIDE SEQUENCE</scope>
    <source>
        <tissue evidence="1">Aorta</tissue>
    </source>
</reference>
<proteinExistence type="evidence at transcript level"/>
<protein>
    <submittedName>
        <fullName evidence="1">MSTP150</fullName>
    </submittedName>
</protein>
<dbReference type="ChiTaRS" id="SMIM3">
    <property type="organism name" value="human"/>
</dbReference>
<accession>Q7Z4C3</accession>
<name>Q7Z4C3_HUMAN</name>
<organism evidence="1">
    <name type="scientific">Homo sapiens</name>
    <name type="common">Human</name>
    <dbReference type="NCBI Taxonomy" id="9606"/>
    <lineage>
        <taxon>Eukaryota</taxon>
        <taxon>Metazoa</taxon>
        <taxon>Chordata</taxon>
        <taxon>Craniata</taxon>
        <taxon>Vertebrata</taxon>
        <taxon>Euteleostomi</taxon>
        <taxon>Mammalia</taxon>
        <taxon>Eutheria</taxon>
        <taxon>Euarchontoglires</taxon>
        <taxon>Primates</taxon>
        <taxon>Haplorrhini</taxon>
        <taxon>Catarrhini</taxon>
        <taxon>Hominidae</taxon>
        <taxon>Homo</taxon>
    </lineage>
</organism>
<sequence length="76" mass="8440">MMALKVVREILGAEQTLPVPLRSNQAKSTLSPFQGASSTLAQSIFFKVPFLHVFSVWRVMGRAFQNLLHSRISAPV</sequence>
<gene>
    <name evidence="1" type="primary">MST150</name>
</gene>